<protein>
    <recommendedName>
        <fullName evidence="8">Pantothenate synthetase</fullName>
        <shortName evidence="8">PS</shortName>
        <ecNumber evidence="8">6.3.2.1</ecNumber>
    </recommendedName>
    <alternativeName>
        <fullName evidence="8">Pantoate--beta-alanine ligase</fullName>
    </alternativeName>
    <alternativeName>
        <fullName evidence="8">Pantoate-activating enzyme</fullName>
    </alternativeName>
</protein>
<accession>A0A0U9HRQ3</accession>
<dbReference type="Pfam" id="PF02569">
    <property type="entry name" value="Pantoate_ligase"/>
    <property type="match status" value="1"/>
</dbReference>
<dbReference type="CDD" id="cd00560">
    <property type="entry name" value="PanC"/>
    <property type="match status" value="1"/>
</dbReference>
<evidence type="ECO:0000256" key="8">
    <source>
        <dbReference type="HAMAP-Rule" id="MF_00158"/>
    </source>
</evidence>
<feature type="binding site" evidence="8">
    <location>
        <position position="176"/>
    </location>
    <ligand>
        <name>ATP</name>
        <dbReference type="ChEBI" id="CHEBI:30616"/>
    </ligand>
</feature>
<dbReference type="InterPro" id="IPR014729">
    <property type="entry name" value="Rossmann-like_a/b/a_fold"/>
</dbReference>
<gene>
    <name evidence="8" type="primary">panC</name>
    <name evidence="9" type="ORF">TAGGR_3191</name>
</gene>
<feature type="binding site" evidence="8">
    <location>
        <position position="153"/>
    </location>
    <ligand>
        <name>(R)-pantoate</name>
        <dbReference type="ChEBI" id="CHEBI:15980"/>
    </ligand>
</feature>
<dbReference type="SUPFAM" id="SSF52374">
    <property type="entry name" value="Nucleotidylyl transferase"/>
    <property type="match status" value="1"/>
</dbReference>
<dbReference type="InterPro" id="IPR004821">
    <property type="entry name" value="Cyt_trans-like"/>
</dbReference>
<evidence type="ECO:0000256" key="4">
    <source>
        <dbReference type="ARBA" id="ARBA00022655"/>
    </source>
</evidence>
<evidence type="ECO:0000256" key="3">
    <source>
        <dbReference type="ARBA" id="ARBA00022598"/>
    </source>
</evidence>
<feature type="binding site" evidence="8">
    <location>
        <begin position="184"/>
        <end position="187"/>
    </location>
    <ligand>
        <name>ATP</name>
        <dbReference type="ChEBI" id="CHEBI:30616"/>
    </ligand>
</feature>
<organism evidence="9 10">
    <name type="scientific">Thermodesulfovibrio aggregans</name>
    <dbReference type="NCBI Taxonomy" id="86166"/>
    <lineage>
        <taxon>Bacteria</taxon>
        <taxon>Pseudomonadati</taxon>
        <taxon>Nitrospirota</taxon>
        <taxon>Thermodesulfovibrionia</taxon>
        <taxon>Thermodesulfovibrionales</taxon>
        <taxon>Thermodesulfovibrionaceae</taxon>
        <taxon>Thermodesulfovibrio</taxon>
    </lineage>
</organism>
<dbReference type="AlphaFoldDB" id="A0A0U9HRQ3"/>
<dbReference type="Gene3D" id="3.40.50.620">
    <property type="entry name" value="HUPs"/>
    <property type="match status" value="1"/>
</dbReference>
<comment type="pathway">
    <text evidence="1 8">Cofactor biosynthesis; (R)-pantothenate biosynthesis; (R)-pantothenate from (R)-pantoate and beta-alanine: step 1/1.</text>
</comment>
<keyword evidence="3 8" id="KW-0436">Ligase</keyword>
<evidence type="ECO:0000313" key="10">
    <source>
        <dbReference type="Proteomes" id="UP000054976"/>
    </source>
</evidence>
<feature type="binding site" evidence="8">
    <location>
        <position position="61"/>
    </location>
    <ligand>
        <name>beta-alanine</name>
        <dbReference type="ChEBI" id="CHEBI:57966"/>
    </ligand>
</feature>
<dbReference type="InterPro" id="IPR042176">
    <property type="entry name" value="Pantoate_ligase_C"/>
</dbReference>
<sequence length="282" mass="32409">MEIIRIPRIMREITKDLRAKGKSIGFVPTMGALHEGHLSLIKRAKQENDTTVVSIFVNPTQFAPGEDYEKYPRDIESDKEKLQKMEIDYLFLPDVESLYPQGYSTYVTVEGLSDKLCGKFRPGHFRGVATIVCKLFNIVRPSRAYFGQKDYQQSLIIKRMIDDLNFDIEIIVCPTIRENDGLAMSSRNLYLNEEERKAASVIYKALQEGEKLLKQGINPSDVTLEMLKILKKEPLVREIQYAGVFDPLTLEEVKEKQKRYLLAIALKIGDTRLIDNFIVELN</sequence>
<dbReference type="Proteomes" id="UP000054976">
    <property type="component" value="Unassembled WGS sequence"/>
</dbReference>
<keyword evidence="8" id="KW-0963">Cytoplasm</keyword>
<evidence type="ECO:0000256" key="2">
    <source>
        <dbReference type="ARBA" id="ARBA00009256"/>
    </source>
</evidence>
<dbReference type="InterPro" id="IPR003721">
    <property type="entry name" value="Pantoate_ligase"/>
</dbReference>
<evidence type="ECO:0000256" key="1">
    <source>
        <dbReference type="ARBA" id="ARBA00004990"/>
    </source>
</evidence>
<feature type="binding site" evidence="8">
    <location>
        <position position="61"/>
    </location>
    <ligand>
        <name>(R)-pantoate</name>
        <dbReference type="ChEBI" id="CHEBI:15980"/>
    </ligand>
</feature>
<reference evidence="10" key="1">
    <citation type="submission" date="2016-01" db="EMBL/GenBank/DDBJ databases">
        <title>Draft genome sequence of Thermodesulfovibrio aggregans strain TGE-P1.</title>
        <authorList>
            <person name="Sekiguchi Y."/>
            <person name="Ohashi A."/>
            <person name="Matsuura N."/>
            <person name="Tourlousse M.D."/>
        </authorList>
    </citation>
    <scope>NUCLEOTIDE SEQUENCE [LARGE SCALE GENOMIC DNA]</scope>
    <source>
        <strain evidence="10">TGE-P1</strain>
    </source>
</reference>
<comment type="similarity">
    <text evidence="2 8">Belongs to the pantothenate synthetase family.</text>
</comment>
<evidence type="ECO:0000313" key="9">
    <source>
        <dbReference type="EMBL" id="GAQ95715.1"/>
    </source>
</evidence>
<dbReference type="RefSeq" id="WP_059177141.1">
    <property type="nucleotide sequence ID" value="NZ_BCNO01000003.1"/>
</dbReference>
<keyword evidence="6 8" id="KW-0067">ATP-binding</keyword>
<dbReference type="UniPathway" id="UPA00028">
    <property type="reaction ID" value="UER00005"/>
</dbReference>
<dbReference type="EC" id="6.3.2.1" evidence="8"/>
<keyword evidence="5 8" id="KW-0547">Nucleotide-binding</keyword>
<dbReference type="STRING" id="86166.TAGGR_3191"/>
<dbReference type="EMBL" id="BCNO01000003">
    <property type="protein sequence ID" value="GAQ95715.1"/>
    <property type="molecule type" value="Genomic_DNA"/>
</dbReference>
<proteinExistence type="inferred from homology"/>
<dbReference type="GO" id="GO:0015940">
    <property type="term" value="P:pantothenate biosynthetic process"/>
    <property type="evidence" value="ECO:0007669"/>
    <property type="project" value="UniProtKB-UniRule"/>
</dbReference>
<dbReference type="FunFam" id="3.40.50.620:FF:000013">
    <property type="entry name" value="Pantothenate synthetase"/>
    <property type="match status" value="1"/>
</dbReference>
<dbReference type="GO" id="GO:0005829">
    <property type="term" value="C:cytosol"/>
    <property type="evidence" value="ECO:0007669"/>
    <property type="project" value="TreeGrafter"/>
</dbReference>
<name>A0A0U9HRQ3_9BACT</name>
<comment type="subcellular location">
    <subcellularLocation>
        <location evidence="8">Cytoplasm</location>
    </subcellularLocation>
</comment>
<evidence type="ECO:0000256" key="6">
    <source>
        <dbReference type="ARBA" id="ARBA00022840"/>
    </source>
</evidence>
<dbReference type="NCBIfam" id="TIGR00125">
    <property type="entry name" value="cyt_tran_rel"/>
    <property type="match status" value="1"/>
</dbReference>
<dbReference type="GO" id="GO:0005524">
    <property type="term" value="F:ATP binding"/>
    <property type="evidence" value="ECO:0007669"/>
    <property type="project" value="UniProtKB-KW"/>
</dbReference>
<comment type="catalytic activity">
    <reaction evidence="7 8">
        <text>(R)-pantoate + beta-alanine + ATP = (R)-pantothenate + AMP + diphosphate + H(+)</text>
        <dbReference type="Rhea" id="RHEA:10912"/>
        <dbReference type="ChEBI" id="CHEBI:15378"/>
        <dbReference type="ChEBI" id="CHEBI:15980"/>
        <dbReference type="ChEBI" id="CHEBI:29032"/>
        <dbReference type="ChEBI" id="CHEBI:30616"/>
        <dbReference type="ChEBI" id="CHEBI:33019"/>
        <dbReference type="ChEBI" id="CHEBI:57966"/>
        <dbReference type="ChEBI" id="CHEBI:456215"/>
        <dbReference type="EC" id="6.3.2.1"/>
    </reaction>
</comment>
<dbReference type="Gene3D" id="3.30.1300.10">
    <property type="entry name" value="Pantoate-beta-alanine ligase, C-terminal domain"/>
    <property type="match status" value="1"/>
</dbReference>
<comment type="caution">
    <text evidence="9">The sequence shown here is derived from an EMBL/GenBank/DDBJ whole genome shotgun (WGS) entry which is preliminary data.</text>
</comment>
<comment type="miscellaneous">
    <text evidence="8">The reaction proceeds by a bi uni uni bi ping pong mechanism.</text>
</comment>
<feature type="active site" description="Proton donor" evidence="8">
    <location>
        <position position="37"/>
    </location>
</feature>
<keyword evidence="10" id="KW-1185">Reference proteome</keyword>
<comment type="function">
    <text evidence="8">Catalyzes the condensation of pantoate with beta-alanine in an ATP-dependent reaction via a pantoyl-adenylate intermediate.</text>
</comment>
<keyword evidence="4 8" id="KW-0566">Pantothenate biosynthesis</keyword>
<dbReference type="PANTHER" id="PTHR21299:SF1">
    <property type="entry name" value="PANTOATE--BETA-ALANINE LIGASE"/>
    <property type="match status" value="1"/>
</dbReference>
<dbReference type="NCBIfam" id="TIGR00018">
    <property type="entry name" value="panC"/>
    <property type="match status" value="1"/>
</dbReference>
<evidence type="ECO:0000256" key="7">
    <source>
        <dbReference type="ARBA" id="ARBA00048258"/>
    </source>
</evidence>
<dbReference type="HAMAP" id="MF_00158">
    <property type="entry name" value="PanC"/>
    <property type="match status" value="1"/>
</dbReference>
<dbReference type="PANTHER" id="PTHR21299">
    <property type="entry name" value="CYTIDYLATE KINASE/PANTOATE-BETA-ALANINE LIGASE"/>
    <property type="match status" value="1"/>
</dbReference>
<comment type="subunit">
    <text evidence="8">Homodimer.</text>
</comment>
<dbReference type="GO" id="GO:0004592">
    <property type="term" value="F:pantoate-beta-alanine ligase activity"/>
    <property type="evidence" value="ECO:0007669"/>
    <property type="project" value="UniProtKB-UniRule"/>
</dbReference>
<dbReference type="OrthoDB" id="9773087at2"/>
<feature type="binding site" evidence="8">
    <location>
        <begin position="30"/>
        <end position="37"/>
    </location>
    <ligand>
        <name>ATP</name>
        <dbReference type="ChEBI" id="CHEBI:30616"/>
    </ligand>
</feature>
<evidence type="ECO:0000256" key="5">
    <source>
        <dbReference type="ARBA" id="ARBA00022741"/>
    </source>
</evidence>
<feature type="binding site" evidence="8">
    <location>
        <begin position="147"/>
        <end position="150"/>
    </location>
    <ligand>
        <name>ATP</name>
        <dbReference type="ChEBI" id="CHEBI:30616"/>
    </ligand>
</feature>